<comment type="function">
    <text evidence="3">RNA chaperone that binds small regulatory RNA (sRNAs) and mRNAs to facilitate mRNA translational regulation in response to envelope stress, environmental stress and changes in metabolite concentrations. Also binds with high specificity to tRNAs.</text>
</comment>
<name>A0A9X4JUR6_9FIRM</name>
<dbReference type="Proteomes" id="UP001154312">
    <property type="component" value="Unassembled WGS sequence"/>
</dbReference>
<dbReference type="NCBIfam" id="TIGR02383">
    <property type="entry name" value="Hfq"/>
    <property type="match status" value="1"/>
</dbReference>
<dbReference type="InterPro" id="IPR047575">
    <property type="entry name" value="Sm"/>
</dbReference>
<comment type="subunit">
    <text evidence="3">Homohexamer.</text>
</comment>
<feature type="domain" description="Sm" evidence="4">
    <location>
        <begin position="10"/>
        <end position="70"/>
    </location>
</feature>
<dbReference type="CDD" id="cd01716">
    <property type="entry name" value="Hfq"/>
    <property type="match status" value="1"/>
</dbReference>
<dbReference type="GO" id="GO:0006355">
    <property type="term" value="P:regulation of DNA-templated transcription"/>
    <property type="evidence" value="ECO:0007669"/>
    <property type="project" value="InterPro"/>
</dbReference>
<proteinExistence type="inferred from homology"/>
<reference evidence="5" key="1">
    <citation type="submission" date="2022-02" db="EMBL/GenBank/DDBJ databases">
        <authorList>
            <person name="Leng L."/>
        </authorList>
    </citation>
    <scope>NUCLEOTIDE SEQUENCE</scope>
    <source>
        <strain evidence="5">JI</strain>
    </source>
</reference>
<evidence type="ECO:0000259" key="4">
    <source>
        <dbReference type="PROSITE" id="PS52002"/>
    </source>
</evidence>
<dbReference type="GO" id="GO:0043487">
    <property type="term" value="P:regulation of RNA stability"/>
    <property type="evidence" value="ECO:0007669"/>
    <property type="project" value="TreeGrafter"/>
</dbReference>
<sequence>MTKPQINLQDAFLNQCRKENIPVTIFLVNGFQLKGMVRGFDNFTVILESDGKQKMVYKHAISTVEPLKPVNTTFTDTKSAY</sequence>
<dbReference type="GO" id="GO:0003723">
    <property type="term" value="F:RNA binding"/>
    <property type="evidence" value="ECO:0007669"/>
    <property type="project" value="UniProtKB-UniRule"/>
</dbReference>
<dbReference type="InterPro" id="IPR005001">
    <property type="entry name" value="Hfq"/>
</dbReference>
<dbReference type="Pfam" id="PF17209">
    <property type="entry name" value="Hfq"/>
    <property type="match status" value="1"/>
</dbReference>
<gene>
    <name evidence="3 5" type="primary">hfq</name>
    <name evidence="5" type="ORF">L7E55_00355</name>
</gene>
<protein>
    <recommendedName>
        <fullName evidence="3">RNA-binding protein Hfq</fullName>
    </recommendedName>
</protein>
<evidence type="ECO:0000256" key="2">
    <source>
        <dbReference type="ARBA" id="ARBA00023016"/>
    </source>
</evidence>
<dbReference type="GO" id="GO:0005829">
    <property type="term" value="C:cytosol"/>
    <property type="evidence" value="ECO:0007669"/>
    <property type="project" value="TreeGrafter"/>
</dbReference>
<keyword evidence="2 3" id="KW-0346">Stress response</keyword>
<dbReference type="EMBL" id="JAKOAV010000001">
    <property type="protein sequence ID" value="MDF9406821.1"/>
    <property type="molecule type" value="Genomic_DNA"/>
</dbReference>
<dbReference type="Gene3D" id="2.30.30.100">
    <property type="match status" value="1"/>
</dbReference>
<comment type="similarity">
    <text evidence="3">Belongs to the Hfq family.</text>
</comment>
<dbReference type="GO" id="GO:0045974">
    <property type="term" value="P:regulation of translation, ncRNA-mediated"/>
    <property type="evidence" value="ECO:0007669"/>
    <property type="project" value="TreeGrafter"/>
</dbReference>
<dbReference type="RefSeq" id="WP_277441965.1">
    <property type="nucleotide sequence ID" value="NZ_JAKOAV010000001.1"/>
</dbReference>
<dbReference type="InterPro" id="IPR010920">
    <property type="entry name" value="LSM_dom_sf"/>
</dbReference>
<organism evidence="5 6">
    <name type="scientific">Pelotomaculum isophthalicicum JI</name>
    <dbReference type="NCBI Taxonomy" id="947010"/>
    <lineage>
        <taxon>Bacteria</taxon>
        <taxon>Bacillati</taxon>
        <taxon>Bacillota</taxon>
        <taxon>Clostridia</taxon>
        <taxon>Eubacteriales</taxon>
        <taxon>Desulfotomaculaceae</taxon>
        <taxon>Pelotomaculum</taxon>
    </lineage>
</organism>
<dbReference type="SUPFAM" id="SSF50182">
    <property type="entry name" value="Sm-like ribonucleoproteins"/>
    <property type="match status" value="1"/>
</dbReference>
<dbReference type="PROSITE" id="PS52002">
    <property type="entry name" value="SM"/>
    <property type="match status" value="1"/>
</dbReference>
<evidence type="ECO:0000313" key="6">
    <source>
        <dbReference type="Proteomes" id="UP001154312"/>
    </source>
</evidence>
<accession>A0A9X4JUR6</accession>
<keyword evidence="6" id="KW-1185">Reference proteome</keyword>
<dbReference type="PANTHER" id="PTHR34772:SF1">
    <property type="entry name" value="RNA-BINDING PROTEIN HFQ"/>
    <property type="match status" value="1"/>
</dbReference>
<dbReference type="AlphaFoldDB" id="A0A9X4JUR6"/>
<dbReference type="NCBIfam" id="NF001602">
    <property type="entry name" value="PRK00395.1"/>
    <property type="match status" value="1"/>
</dbReference>
<dbReference type="HAMAP" id="MF_00436">
    <property type="entry name" value="Hfq"/>
    <property type="match status" value="1"/>
</dbReference>
<evidence type="ECO:0000313" key="5">
    <source>
        <dbReference type="EMBL" id="MDF9406821.1"/>
    </source>
</evidence>
<comment type="caution">
    <text evidence="5">The sequence shown here is derived from an EMBL/GenBank/DDBJ whole genome shotgun (WGS) entry which is preliminary data.</text>
</comment>
<dbReference type="FunFam" id="2.30.30.100:FF:000012">
    <property type="entry name" value="RNA-binding protein Hfq"/>
    <property type="match status" value="1"/>
</dbReference>
<evidence type="ECO:0000256" key="3">
    <source>
        <dbReference type="HAMAP-Rule" id="MF_00436"/>
    </source>
</evidence>
<evidence type="ECO:0000256" key="1">
    <source>
        <dbReference type="ARBA" id="ARBA00022884"/>
    </source>
</evidence>
<keyword evidence="1 3" id="KW-0694">RNA-binding</keyword>
<dbReference type="PANTHER" id="PTHR34772">
    <property type="entry name" value="RNA-BINDING PROTEIN HFQ"/>
    <property type="match status" value="1"/>
</dbReference>